<organism evidence="2">
    <name type="scientific">marine sediment metagenome</name>
    <dbReference type="NCBI Taxonomy" id="412755"/>
    <lineage>
        <taxon>unclassified sequences</taxon>
        <taxon>metagenomes</taxon>
        <taxon>ecological metagenomes</taxon>
    </lineage>
</organism>
<dbReference type="Pfam" id="PF17231">
    <property type="entry name" value="DUF5305"/>
    <property type="match status" value="1"/>
</dbReference>
<sequence>LTEVIREEIGMGAPTHDFTIEAKVHTSAETPFGPIDEVFTHTLKGALGTTTVVWEKELEKSEPGTIESTIIVTDPDVPTYRLWSRVVAGVLLFLFLFVAWHAIWARPVMSNIELEAFRAKKKHKNVIVDITKLPAAKREEAVVPIGSLDELIKAADSLLKPVLHLAEADKHTYCIIDGLTRYQYVVTGSKNQGK</sequence>
<feature type="non-terminal residue" evidence="2">
    <location>
        <position position="1"/>
    </location>
</feature>
<evidence type="ECO:0000256" key="1">
    <source>
        <dbReference type="SAM" id="Phobius"/>
    </source>
</evidence>
<dbReference type="InterPro" id="IPR035185">
    <property type="entry name" value="DUF5305"/>
</dbReference>
<keyword evidence="1" id="KW-1133">Transmembrane helix</keyword>
<keyword evidence="1" id="KW-0472">Membrane</keyword>
<keyword evidence="1" id="KW-0812">Transmembrane</keyword>
<reference evidence="2" key="1">
    <citation type="journal article" date="2014" name="Front. Microbiol.">
        <title>High frequency of phylogenetically diverse reductive dehalogenase-homologous genes in deep subseafloor sedimentary metagenomes.</title>
        <authorList>
            <person name="Kawai M."/>
            <person name="Futagami T."/>
            <person name="Toyoda A."/>
            <person name="Takaki Y."/>
            <person name="Nishi S."/>
            <person name="Hori S."/>
            <person name="Arai W."/>
            <person name="Tsubouchi T."/>
            <person name="Morono Y."/>
            <person name="Uchiyama I."/>
            <person name="Ito T."/>
            <person name="Fujiyama A."/>
            <person name="Inagaki F."/>
            <person name="Takami H."/>
        </authorList>
    </citation>
    <scope>NUCLEOTIDE SEQUENCE</scope>
    <source>
        <strain evidence="2">Expedition CK06-06</strain>
    </source>
</reference>
<gene>
    <name evidence="2" type="ORF">S06H3_40826</name>
</gene>
<accession>X1PDM8</accession>
<protein>
    <submittedName>
        <fullName evidence="2">Uncharacterized protein</fullName>
    </submittedName>
</protein>
<name>X1PDM8_9ZZZZ</name>
<proteinExistence type="predicted"/>
<comment type="caution">
    <text evidence="2">The sequence shown here is derived from an EMBL/GenBank/DDBJ whole genome shotgun (WGS) entry which is preliminary data.</text>
</comment>
<dbReference type="EMBL" id="BARV01025093">
    <property type="protein sequence ID" value="GAI40581.1"/>
    <property type="molecule type" value="Genomic_DNA"/>
</dbReference>
<feature type="transmembrane region" description="Helical" evidence="1">
    <location>
        <begin position="82"/>
        <end position="104"/>
    </location>
</feature>
<dbReference type="AlphaFoldDB" id="X1PDM8"/>
<evidence type="ECO:0000313" key="2">
    <source>
        <dbReference type="EMBL" id="GAI40581.1"/>
    </source>
</evidence>